<dbReference type="InterPro" id="IPR011109">
    <property type="entry name" value="DNA_bind_recombinase_dom"/>
</dbReference>
<dbReference type="Pfam" id="PF00239">
    <property type="entry name" value="Resolvase"/>
    <property type="match status" value="1"/>
</dbReference>
<reference evidence="5 6" key="1">
    <citation type="submission" date="2019-06" db="EMBL/GenBank/DDBJ databases">
        <title>Sequencing the genomes of 1000 actinobacteria strains.</title>
        <authorList>
            <person name="Klenk H.-P."/>
        </authorList>
    </citation>
    <scope>NUCLEOTIDE SEQUENCE [LARGE SCALE GENOMIC DNA]</scope>
    <source>
        <strain evidence="5 6">DSM 17305</strain>
    </source>
</reference>
<evidence type="ECO:0000256" key="2">
    <source>
        <dbReference type="ARBA" id="ARBA00023172"/>
    </source>
</evidence>
<keyword evidence="6" id="KW-1185">Reference proteome</keyword>
<organism evidence="5 6">
    <name type="scientific">Kribbella jejuensis</name>
    <dbReference type="NCBI Taxonomy" id="236068"/>
    <lineage>
        <taxon>Bacteria</taxon>
        <taxon>Bacillati</taxon>
        <taxon>Actinomycetota</taxon>
        <taxon>Actinomycetes</taxon>
        <taxon>Propionibacteriales</taxon>
        <taxon>Kribbellaceae</taxon>
        <taxon>Kribbella</taxon>
    </lineage>
</organism>
<dbReference type="SMART" id="SM00857">
    <property type="entry name" value="Resolvase"/>
    <property type="match status" value="1"/>
</dbReference>
<dbReference type="Gene3D" id="3.90.1750.20">
    <property type="entry name" value="Putative Large Serine Recombinase, Chain B, Domain 2"/>
    <property type="match status" value="1"/>
</dbReference>
<dbReference type="InterPro" id="IPR006119">
    <property type="entry name" value="Resolv_N"/>
</dbReference>
<dbReference type="Gene3D" id="3.40.50.1390">
    <property type="entry name" value="Resolvase, N-terminal catalytic domain"/>
    <property type="match status" value="1"/>
</dbReference>
<dbReference type="PROSITE" id="PS51736">
    <property type="entry name" value="RECOMBINASES_3"/>
    <property type="match status" value="1"/>
</dbReference>
<dbReference type="PANTHER" id="PTHR30461">
    <property type="entry name" value="DNA-INVERTASE FROM LAMBDOID PROPHAGE"/>
    <property type="match status" value="1"/>
</dbReference>
<feature type="domain" description="Resolvase/invertase-type recombinase catalytic" evidence="3">
    <location>
        <begin position="6"/>
        <end position="155"/>
    </location>
</feature>
<evidence type="ECO:0000256" key="1">
    <source>
        <dbReference type="ARBA" id="ARBA00023125"/>
    </source>
</evidence>
<dbReference type="CDD" id="cd00338">
    <property type="entry name" value="Ser_Recombinase"/>
    <property type="match status" value="1"/>
</dbReference>
<gene>
    <name evidence="5" type="ORF">FB475_2859</name>
</gene>
<evidence type="ECO:0000313" key="6">
    <source>
        <dbReference type="Proteomes" id="UP000316298"/>
    </source>
</evidence>
<keyword evidence="2" id="KW-0233">DNA recombination</keyword>
<evidence type="ECO:0000259" key="4">
    <source>
        <dbReference type="PROSITE" id="PS51737"/>
    </source>
</evidence>
<feature type="domain" description="Recombinase" evidence="4">
    <location>
        <begin position="163"/>
        <end position="290"/>
    </location>
</feature>
<accession>A0A542ETR8</accession>
<dbReference type="InterPro" id="IPR036162">
    <property type="entry name" value="Resolvase-like_N_sf"/>
</dbReference>
<dbReference type="OrthoDB" id="4500247at2"/>
<dbReference type="Pfam" id="PF07508">
    <property type="entry name" value="Recombinase"/>
    <property type="match status" value="1"/>
</dbReference>
<dbReference type="EMBL" id="VFMM01000001">
    <property type="protein sequence ID" value="TQJ18710.1"/>
    <property type="molecule type" value="Genomic_DNA"/>
</dbReference>
<dbReference type="AlphaFoldDB" id="A0A542ETR8"/>
<evidence type="ECO:0000313" key="5">
    <source>
        <dbReference type="EMBL" id="TQJ18710.1"/>
    </source>
</evidence>
<dbReference type="PANTHER" id="PTHR30461:SF2">
    <property type="entry name" value="SERINE RECOMBINASE PINE-RELATED"/>
    <property type="match status" value="1"/>
</dbReference>
<dbReference type="InterPro" id="IPR038109">
    <property type="entry name" value="DNA_bind_recomb_sf"/>
</dbReference>
<dbReference type="GO" id="GO:0003677">
    <property type="term" value="F:DNA binding"/>
    <property type="evidence" value="ECO:0007669"/>
    <property type="project" value="UniProtKB-KW"/>
</dbReference>
<evidence type="ECO:0000259" key="3">
    <source>
        <dbReference type="PROSITE" id="PS51736"/>
    </source>
</evidence>
<dbReference type="PROSITE" id="PS51737">
    <property type="entry name" value="RECOMBINASE_DNA_BIND"/>
    <property type="match status" value="1"/>
</dbReference>
<name>A0A542ETR8_9ACTN</name>
<dbReference type="InterPro" id="IPR050639">
    <property type="entry name" value="SSR_resolvase"/>
</dbReference>
<dbReference type="RefSeq" id="WP_141856177.1">
    <property type="nucleotide sequence ID" value="NZ_BAAAKA010000036.1"/>
</dbReference>
<keyword evidence="1" id="KW-0238">DNA-binding</keyword>
<dbReference type="GO" id="GO:0000150">
    <property type="term" value="F:DNA strand exchange activity"/>
    <property type="evidence" value="ECO:0007669"/>
    <property type="project" value="InterPro"/>
</dbReference>
<dbReference type="SUPFAM" id="SSF53041">
    <property type="entry name" value="Resolvase-like"/>
    <property type="match status" value="1"/>
</dbReference>
<dbReference type="Proteomes" id="UP000316298">
    <property type="component" value="Unassembled WGS sequence"/>
</dbReference>
<proteinExistence type="predicted"/>
<sequence>MTRNQYADLYLRVSVDRPGQTAIERQEADCRSWASDQGLTVRRTHIDRGHSAFLDAAGRRQGLRDALAAVSSGVVGTLVVWKLDRLSRQGIGKVGEFLQTIGAVGGRLVSVQDGLDTSDTSDRRLLELLAEHARSESVNLGLRVRSAKTYLRSQGRWVGGAPPYGLVVRDGQLAIDPVTGPVVRQIADRILRGSSLVEVARWLNAEGIRAPRGGSWGVGTIAQLLRSPTIGGLLPETIKYADGRYSGVVRPWIDPRTGEPVSVMAPGQPPLITPAEQLSIAALFEQRTRLSKYGVRQGRRAPGSAYLLTGLLRCAGCAERMSKQGNSYRCQSLRLGRDCPAPGGAYQPTLDATVMQLWMDRLDELEDGHPLMQAILERLAEIVDPEAARRRTALVAALRDQRTSLAGLEQDYYVRRIVDRTRFLQLHEAVSRRICELESTLENLPTPTLDTGWICDPVLREKKWSEANVCERRGLLQLAIDFISVSQGRRGARFVADDRLVITWAGPLEGSATMVL</sequence>
<comment type="caution">
    <text evidence="5">The sequence shown here is derived from an EMBL/GenBank/DDBJ whole genome shotgun (WGS) entry which is preliminary data.</text>
</comment>
<protein>
    <submittedName>
        <fullName evidence="5">DNA invertase Pin-like site-specific DNA recombinase</fullName>
    </submittedName>
</protein>